<evidence type="ECO:0000256" key="7">
    <source>
        <dbReference type="ARBA" id="ARBA00023180"/>
    </source>
</evidence>
<dbReference type="CDD" id="cd02120">
    <property type="entry name" value="PA_subtilisin_like"/>
    <property type="match status" value="1"/>
</dbReference>
<feature type="active site" description="Charge relay system" evidence="8 9">
    <location>
        <position position="332"/>
    </location>
</feature>
<dbReference type="InterPro" id="IPR045051">
    <property type="entry name" value="SBT"/>
</dbReference>
<feature type="domain" description="Peptidase S8/S53" evidence="13">
    <location>
        <begin position="241"/>
        <end position="724"/>
    </location>
</feature>
<dbReference type="Proteomes" id="UP000254069">
    <property type="component" value="Unassembled WGS sequence"/>
</dbReference>
<feature type="domain" description="Inhibitor I9" evidence="15">
    <location>
        <begin position="102"/>
        <end position="213"/>
    </location>
</feature>
<dbReference type="PANTHER" id="PTHR10795">
    <property type="entry name" value="PROPROTEIN CONVERTASE SUBTILISIN/KEXIN"/>
    <property type="match status" value="1"/>
</dbReference>
<dbReference type="InterPro" id="IPR010259">
    <property type="entry name" value="S8pro/Inhibitor_I9"/>
</dbReference>
<dbReference type="PROSITE" id="PS00138">
    <property type="entry name" value="SUBTILASE_SER"/>
    <property type="match status" value="1"/>
</dbReference>
<gene>
    <name evidence="16" type="primary">vpr_2</name>
    <name evidence="16" type="ORF">NCTC10738_03176</name>
</gene>
<dbReference type="InterPro" id="IPR023828">
    <property type="entry name" value="Peptidase_S8_Ser-AS"/>
</dbReference>
<feature type="region of interest" description="Disordered" evidence="11">
    <location>
        <begin position="1610"/>
        <end position="1631"/>
    </location>
</feature>
<dbReference type="InterPro" id="IPR000209">
    <property type="entry name" value="Peptidase_S8/S53_dom"/>
</dbReference>
<sequence length="1649" mass="178224">MTITNNQLGTRFRQTALASLTALYFGGMMSATAQVQMQPVGKGNFYQPSFTKEQVLAADKARKASLEGDIYAGQLGVLNQLLRQRMPEQIFQPDPSVSGVQSYIVQLNEEPLATYDGSISGLAATKAPKNRSLIAKGRVNVNTTDARAYSRFLEKRQDSFVNRARQAGANLQLKQRFTIASNAMVVEMTQEDAKILARQSGVKRITPNRIFQLRTDRGPEFIGADRIWLGQDPSTGLAAKGEGMLVGIIDTGVNTDHPAFAEDQDYVRLNPLGSNKFTGDCVDSPELCNNKLVGVHSYPEITDVYGAPEFQANPWGTPVMLRPANGEDYNGHGSHTASTVAGNHLDNTPLQAATGDATSDGVNVPFNFPATSGVAPRAHIISYQVCWPGNGGDPYAGCPESAILAAFEDAIADGVDAINFSIGGAESLPWADPMELAFLAAREAGISVAVAAGNAGAYWSADHSSPWVTTVGATTHDRVLEAGNKHIDNFGGNERYRPSEPIVGKSFSGGITGEVVLAENYADPDPSDDFNAASCNAPFPAGTFRDDQIVICERGDIPRVDKAKNVAAGGAGGFILQNVDYQVDNLVADSFVIPGIQVKQSDRYKLKNWVRYSDPGTAIATISDFSNEYLFDDALANNLAPFSSMGPSRTNNTLVPDLSAPGVQIYAANADDQPFTGAPDASDWTFMSGTSMAAPHVTGAMTLLMQLHPEWTPAEVQSALMMTAGPVYLNTGYELLEPFYHFMAGAGAINVARAADTGLVMDETIENYRNANPENGGIVNWLNLPSMVEMACEQSCSWMRTVTATRDGSWSAEALGKEQGFELSVSPENFTLAKGESQTLVIKAKVPPLIESNVNPGEPGAPWQQVQNKDAFFNGELRLTEASGTSPELHMPVVVASKADQMPVSMDLEISRAQGSETLKMNTSAYAQLTPRFYGPVQPELKTATLEAVAPFLDLEYIEKGWDIQTVTVPEGAKRLVVEVQSAKRTSTLEEMNPRYSGVFPFVILGRDANGNNGFIPSQEEMEQDDRALKAEYDAELVCFSSSQAEHNLCSLENPAPGTYWFATAMAYGKGEVEAVTGHAVIMADDDFGMLSLDGPASHDGNGDYQLTLNWNIPDAKQGDVFYGGMDLGAGPGAEGSFGFSALNIRRGEDAVSWSVSQDKALSEDVVDVTVKLAANLESGDRNYELQLKLPEGMRLAPATIKSNNPAVAEAIVADESGLTLTGQQPSTRLVERQYKVSTNLNDAMCRTPMIDEYSTGGYIDLFGEFGMQPNADWLAGDSQASVDVPIDWLFYKEGAEFKVYNQANAGYMRMHTVGALQFNTAYWYMGAHRGPGFLYEALAPFWRGSFEMKYRRHWEEPWGLTIATQYKEERPDLGDLLFLEFDNVTDRQTGQEFDFQTILRSGIDDHPGMYEIIYAYQNLGADVADGAVFVEGFDSTWSSGAGPKNGYLYEMLGFDNLDTLLKDDLVICFDYTGPEQSRVELSFKAAVQPGATGKALAMTLNYDLEGGDPGTLSHQIAVKGNIQLAPLSDMSVAENGRIDGIAVTYVDADKVPNLLEVSGEHISAEIDGDSFNLIPEADFHGETQVTVTVRDSLNSGDAASTSFMLKVESDGVDPVSPPEPPLEESDSGGSLGWSLLALLSLGLLRRKR</sequence>
<evidence type="ECO:0000259" key="14">
    <source>
        <dbReference type="Pfam" id="PF02225"/>
    </source>
</evidence>
<evidence type="ECO:0000256" key="2">
    <source>
        <dbReference type="ARBA" id="ARBA00022525"/>
    </source>
</evidence>
<dbReference type="InterPro" id="IPR023827">
    <property type="entry name" value="Peptidase_S8_Asp-AS"/>
</dbReference>
<protein>
    <submittedName>
        <fullName evidence="16">Minor extracellular protease vpr</fullName>
        <ecNumber evidence="16">3.4.21.-</ecNumber>
    </submittedName>
</protein>
<dbReference type="Pfam" id="PF00082">
    <property type="entry name" value="Peptidase_S8"/>
    <property type="match status" value="1"/>
</dbReference>
<evidence type="ECO:0000256" key="5">
    <source>
        <dbReference type="ARBA" id="ARBA00022801"/>
    </source>
</evidence>
<dbReference type="InterPro" id="IPR003137">
    <property type="entry name" value="PA_domain"/>
</dbReference>
<evidence type="ECO:0000256" key="12">
    <source>
        <dbReference type="SAM" id="SignalP"/>
    </source>
</evidence>
<name>A0A380BFJ3_9GAMM</name>
<evidence type="ECO:0000256" key="3">
    <source>
        <dbReference type="ARBA" id="ARBA00022670"/>
    </source>
</evidence>
<dbReference type="SUPFAM" id="SSF52025">
    <property type="entry name" value="PA domain"/>
    <property type="match status" value="1"/>
</dbReference>
<dbReference type="SUPFAM" id="SSF52743">
    <property type="entry name" value="Subtilisin-like"/>
    <property type="match status" value="1"/>
</dbReference>
<dbReference type="PRINTS" id="PR00723">
    <property type="entry name" value="SUBTILISIN"/>
</dbReference>
<keyword evidence="7" id="KW-0325">Glycoprotein</keyword>
<keyword evidence="17" id="KW-1185">Reference proteome</keyword>
<dbReference type="GO" id="GO:0004252">
    <property type="term" value="F:serine-type endopeptidase activity"/>
    <property type="evidence" value="ECO:0007669"/>
    <property type="project" value="UniProtKB-UniRule"/>
</dbReference>
<dbReference type="EC" id="3.4.21.-" evidence="16"/>
<evidence type="ECO:0000256" key="4">
    <source>
        <dbReference type="ARBA" id="ARBA00022729"/>
    </source>
</evidence>
<dbReference type="Pfam" id="PF02225">
    <property type="entry name" value="PA"/>
    <property type="match status" value="1"/>
</dbReference>
<evidence type="ECO:0000256" key="11">
    <source>
        <dbReference type="SAM" id="MobiDB-lite"/>
    </source>
</evidence>
<feature type="active site" description="Charge relay system" evidence="8 9">
    <location>
        <position position="691"/>
    </location>
</feature>
<keyword evidence="5 9" id="KW-0378">Hydrolase</keyword>
<feature type="active site" description="Charge relay system" evidence="8 9">
    <location>
        <position position="250"/>
    </location>
</feature>
<evidence type="ECO:0000256" key="8">
    <source>
        <dbReference type="PIRSR" id="PIRSR615500-1"/>
    </source>
</evidence>
<evidence type="ECO:0000256" key="10">
    <source>
        <dbReference type="RuleBase" id="RU003355"/>
    </source>
</evidence>
<dbReference type="Pfam" id="PF05922">
    <property type="entry name" value="Inhibitor_I9"/>
    <property type="match status" value="1"/>
</dbReference>
<evidence type="ECO:0000259" key="13">
    <source>
        <dbReference type="Pfam" id="PF00082"/>
    </source>
</evidence>
<dbReference type="Gene3D" id="3.50.30.30">
    <property type="match status" value="1"/>
</dbReference>
<keyword evidence="3 9" id="KW-0645">Protease</keyword>
<feature type="signal peptide" evidence="12">
    <location>
        <begin position="1"/>
        <end position="33"/>
    </location>
</feature>
<dbReference type="PROSITE" id="PS00136">
    <property type="entry name" value="SUBTILASE_ASP"/>
    <property type="match status" value="1"/>
</dbReference>
<reference evidence="16 17" key="1">
    <citation type="submission" date="2018-06" db="EMBL/GenBank/DDBJ databases">
        <authorList>
            <consortium name="Pathogen Informatics"/>
            <person name="Doyle S."/>
        </authorList>
    </citation>
    <scope>NUCLEOTIDE SEQUENCE [LARGE SCALE GENOMIC DNA]</scope>
    <source>
        <strain evidence="16 17">NCTC10738</strain>
    </source>
</reference>
<keyword evidence="6 9" id="KW-0720">Serine protease</keyword>
<dbReference type="PIRSF" id="PIRSF037895">
    <property type="entry name" value="Subtilisin_rel_Sama_2696"/>
    <property type="match status" value="1"/>
</dbReference>
<evidence type="ECO:0000256" key="9">
    <source>
        <dbReference type="PROSITE-ProRule" id="PRU01240"/>
    </source>
</evidence>
<evidence type="ECO:0000313" key="16">
    <source>
        <dbReference type="EMBL" id="SUJ00725.1"/>
    </source>
</evidence>
<evidence type="ECO:0000256" key="1">
    <source>
        <dbReference type="ARBA" id="ARBA00011073"/>
    </source>
</evidence>
<dbReference type="InterPro" id="IPR017311">
    <property type="entry name" value="Sama-2696"/>
</dbReference>
<dbReference type="InterPro" id="IPR046450">
    <property type="entry name" value="PA_dom_sf"/>
</dbReference>
<dbReference type="EMBL" id="UGYO01000002">
    <property type="protein sequence ID" value="SUJ00725.1"/>
    <property type="molecule type" value="Genomic_DNA"/>
</dbReference>
<feature type="chain" id="PRO_5016805841" evidence="12">
    <location>
        <begin position="34"/>
        <end position="1649"/>
    </location>
</feature>
<evidence type="ECO:0000256" key="6">
    <source>
        <dbReference type="ARBA" id="ARBA00022825"/>
    </source>
</evidence>
<dbReference type="Gene3D" id="3.40.50.200">
    <property type="entry name" value="Peptidase S8/S53 domain"/>
    <property type="match status" value="1"/>
</dbReference>
<dbReference type="GO" id="GO:0006508">
    <property type="term" value="P:proteolysis"/>
    <property type="evidence" value="ECO:0007669"/>
    <property type="project" value="UniProtKB-KW"/>
</dbReference>
<feature type="domain" description="PA" evidence="14">
    <location>
        <begin position="512"/>
        <end position="602"/>
    </location>
</feature>
<dbReference type="CDD" id="cd04852">
    <property type="entry name" value="Peptidases_S8_3"/>
    <property type="match status" value="1"/>
</dbReference>
<comment type="similarity">
    <text evidence="1 9 10">Belongs to the peptidase S8 family.</text>
</comment>
<dbReference type="RefSeq" id="WP_115390138.1">
    <property type="nucleotide sequence ID" value="NZ_JADZHC010000057.1"/>
</dbReference>
<dbReference type="InterPro" id="IPR034197">
    <property type="entry name" value="Peptidases_S8_3"/>
</dbReference>
<dbReference type="PROSITE" id="PS51892">
    <property type="entry name" value="SUBTILASE"/>
    <property type="match status" value="1"/>
</dbReference>
<organism evidence="16 17">
    <name type="scientific">Shewanella algae</name>
    <dbReference type="NCBI Taxonomy" id="38313"/>
    <lineage>
        <taxon>Bacteria</taxon>
        <taxon>Pseudomonadati</taxon>
        <taxon>Pseudomonadota</taxon>
        <taxon>Gammaproteobacteria</taxon>
        <taxon>Alteromonadales</taxon>
        <taxon>Shewanellaceae</taxon>
        <taxon>Shewanella</taxon>
    </lineage>
</organism>
<dbReference type="InterPro" id="IPR036852">
    <property type="entry name" value="Peptidase_S8/S53_dom_sf"/>
</dbReference>
<evidence type="ECO:0000259" key="15">
    <source>
        <dbReference type="Pfam" id="PF05922"/>
    </source>
</evidence>
<accession>A0A380BFJ3</accession>
<proteinExistence type="inferred from homology"/>
<dbReference type="InterPro" id="IPR015500">
    <property type="entry name" value="Peptidase_S8_subtilisin-rel"/>
</dbReference>
<keyword evidence="4 12" id="KW-0732">Signal</keyword>
<keyword evidence="2" id="KW-0964">Secreted</keyword>
<evidence type="ECO:0000313" key="17">
    <source>
        <dbReference type="Proteomes" id="UP000254069"/>
    </source>
</evidence>